<gene>
    <name evidence="1" type="ORF">DPMN_138784</name>
</gene>
<proteinExistence type="predicted"/>
<evidence type="ECO:0000313" key="1">
    <source>
        <dbReference type="EMBL" id="KAH3810392.1"/>
    </source>
</evidence>
<dbReference type="EMBL" id="JAIWYP010000006">
    <property type="protein sequence ID" value="KAH3810392.1"/>
    <property type="molecule type" value="Genomic_DNA"/>
</dbReference>
<dbReference type="PANTHER" id="PTHR10044:SF139">
    <property type="entry name" value="DEATH-ASSOCIATED INHIBITOR OF APOPTOSIS 2"/>
    <property type="match status" value="1"/>
</dbReference>
<dbReference type="SUPFAM" id="SSF57924">
    <property type="entry name" value="Inhibitor of apoptosis (IAP) repeat"/>
    <property type="match status" value="1"/>
</dbReference>
<protein>
    <submittedName>
        <fullName evidence="1">Uncharacterized protein</fullName>
    </submittedName>
</protein>
<sequence>MAVPVLESVTTIIDQLANGISVSAKVSMRYETLRLCTFRNYPINKPFRIKLAKAGFYYASNDDEVICYCCAKRVGNWRESEHPMNAHRLMAPNCSYL</sequence>
<dbReference type="PANTHER" id="PTHR10044">
    <property type="entry name" value="INHIBITOR OF APOPTOSIS"/>
    <property type="match status" value="1"/>
</dbReference>
<dbReference type="InterPro" id="IPR001370">
    <property type="entry name" value="BIR_rpt"/>
</dbReference>
<dbReference type="GO" id="GO:0005634">
    <property type="term" value="C:nucleus"/>
    <property type="evidence" value="ECO:0007669"/>
    <property type="project" value="TreeGrafter"/>
</dbReference>
<name>A0A9D4GAE1_DREPO</name>
<dbReference type="InterPro" id="IPR050784">
    <property type="entry name" value="IAP"/>
</dbReference>
<dbReference type="Gene3D" id="1.10.1170.10">
    <property type="entry name" value="Inhibitor Of Apoptosis Protein (2mihbC-IAP-1), Chain A"/>
    <property type="match status" value="1"/>
</dbReference>
<dbReference type="GO" id="GO:0005737">
    <property type="term" value="C:cytoplasm"/>
    <property type="evidence" value="ECO:0007669"/>
    <property type="project" value="TreeGrafter"/>
</dbReference>
<evidence type="ECO:0000313" key="2">
    <source>
        <dbReference type="Proteomes" id="UP000828390"/>
    </source>
</evidence>
<dbReference type="Pfam" id="PF00653">
    <property type="entry name" value="BIR"/>
    <property type="match status" value="1"/>
</dbReference>
<reference evidence="1" key="1">
    <citation type="journal article" date="2019" name="bioRxiv">
        <title>The Genome of the Zebra Mussel, Dreissena polymorpha: A Resource for Invasive Species Research.</title>
        <authorList>
            <person name="McCartney M.A."/>
            <person name="Auch B."/>
            <person name="Kono T."/>
            <person name="Mallez S."/>
            <person name="Zhang Y."/>
            <person name="Obille A."/>
            <person name="Becker A."/>
            <person name="Abrahante J.E."/>
            <person name="Garbe J."/>
            <person name="Badalamenti J.P."/>
            <person name="Herman A."/>
            <person name="Mangelson H."/>
            <person name="Liachko I."/>
            <person name="Sullivan S."/>
            <person name="Sone E.D."/>
            <person name="Koren S."/>
            <person name="Silverstein K.A.T."/>
            <person name="Beckman K.B."/>
            <person name="Gohl D.M."/>
        </authorList>
    </citation>
    <scope>NUCLEOTIDE SEQUENCE</scope>
    <source>
        <strain evidence="1">Duluth1</strain>
        <tissue evidence="1">Whole animal</tissue>
    </source>
</reference>
<keyword evidence="2" id="KW-1185">Reference proteome</keyword>
<organism evidence="1 2">
    <name type="scientific">Dreissena polymorpha</name>
    <name type="common">Zebra mussel</name>
    <name type="synonym">Mytilus polymorpha</name>
    <dbReference type="NCBI Taxonomy" id="45954"/>
    <lineage>
        <taxon>Eukaryota</taxon>
        <taxon>Metazoa</taxon>
        <taxon>Spiralia</taxon>
        <taxon>Lophotrochozoa</taxon>
        <taxon>Mollusca</taxon>
        <taxon>Bivalvia</taxon>
        <taxon>Autobranchia</taxon>
        <taxon>Heteroconchia</taxon>
        <taxon>Euheterodonta</taxon>
        <taxon>Imparidentia</taxon>
        <taxon>Neoheterodontei</taxon>
        <taxon>Myida</taxon>
        <taxon>Dreissenoidea</taxon>
        <taxon>Dreissenidae</taxon>
        <taxon>Dreissena</taxon>
    </lineage>
</organism>
<comment type="caution">
    <text evidence="1">The sequence shown here is derived from an EMBL/GenBank/DDBJ whole genome shotgun (WGS) entry which is preliminary data.</text>
</comment>
<dbReference type="Proteomes" id="UP000828390">
    <property type="component" value="Unassembled WGS sequence"/>
</dbReference>
<dbReference type="PROSITE" id="PS50143">
    <property type="entry name" value="BIR_REPEAT_2"/>
    <property type="match status" value="1"/>
</dbReference>
<dbReference type="AlphaFoldDB" id="A0A9D4GAE1"/>
<reference evidence="1" key="2">
    <citation type="submission" date="2020-11" db="EMBL/GenBank/DDBJ databases">
        <authorList>
            <person name="McCartney M.A."/>
            <person name="Auch B."/>
            <person name="Kono T."/>
            <person name="Mallez S."/>
            <person name="Becker A."/>
            <person name="Gohl D.M."/>
            <person name="Silverstein K.A.T."/>
            <person name="Koren S."/>
            <person name="Bechman K.B."/>
            <person name="Herman A."/>
            <person name="Abrahante J.E."/>
            <person name="Garbe J."/>
        </authorList>
    </citation>
    <scope>NUCLEOTIDE SEQUENCE</scope>
    <source>
        <strain evidence="1">Duluth1</strain>
        <tissue evidence="1">Whole animal</tissue>
    </source>
</reference>
<accession>A0A9D4GAE1</accession>
<dbReference type="PROSITE" id="PS01282">
    <property type="entry name" value="BIR_REPEAT_1"/>
    <property type="match status" value="1"/>
</dbReference>
<dbReference type="SMART" id="SM00238">
    <property type="entry name" value="BIR"/>
    <property type="match status" value="1"/>
</dbReference>
<dbReference type="CDD" id="cd00022">
    <property type="entry name" value="BIR"/>
    <property type="match status" value="1"/>
</dbReference>